<dbReference type="Proteomes" id="UP000032946">
    <property type="component" value="Chromosome"/>
</dbReference>
<dbReference type="GO" id="GO:0008168">
    <property type="term" value="F:methyltransferase activity"/>
    <property type="evidence" value="ECO:0007669"/>
    <property type="project" value="TreeGrafter"/>
</dbReference>
<reference evidence="2 3" key="1">
    <citation type="submission" date="2014-02" db="EMBL/GenBank/DDBJ databases">
        <authorList>
            <person name="Genoscope - CEA"/>
        </authorList>
    </citation>
    <scope>NUCLEOTIDE SEQUENCE [LARGE SCALE GENOMIC DNA]</scope>
    <source>
        <strain evidence="2 3">PCC 8005</strain>
    </source>
</reference>
<dbReference type="InterPro" id="IPR041698">
    <property type="entry name" value="Methyltransf_25"/>
</dbReference>
<evidence type="ECO:0000313" key="2">
    <source>
        <dbReference type="EMBL" id="CDM98616.1"/>
    </source>
</evidence>
<accession>A0A9P1KJY2</accession>
<dbReference type="Pfam" id="PF13649">
    <property type="entry name" value="Methyltransf_25"/>
    <property type="match status" value="1"/>
</dbReference>
<feature type="domain" description="Methyltransferase" evidence="1">
    <location>
        <begin position="90"/>
        <end position="190"/>
    </location>
</feature>
<dbReference type="InterPro" id="IPR029063">
    <property type="entry name" value="SAM-dependent_MTases_sf"/>
</dbReference>
<name>A0A9P1KJY2_9CYAN</name>
<proteinExistence type="predicted"/>
<dbReference type="CDD" id="cd02440">
    <property type="entry name" value="AdoMet_MTases"/>
    <property type="match status" value="1"/>
</dbReference>
<protein>
    <recommendedName>
        <fullName evidence="1">Methyltransferase domain-containing protein</fullName>
    </recommendedName>
</protein>
<evidence type="ECO:0000259" key="1">
    <source>
        <dbReference type="Pfam" id="PF13649"/>
    </source>
</evidence>
<sequence length="441" mass="49578">MTNTPQIYGLLGAIVRYSEKARSLACLGCCLLVLIMEEISAAVKRLYDIYPFPPDPLLNEPPPGYNWRWCWSAAYGFCTGQKPQKTKIRILDAGCGTGSSTEYLIQLNPEAEVLGIDLSSGAIATAQERCRRSGISTPGTPEPQFQQMSLYDVGQLEGEFDFINCVGVLHHLPDPIRGIQALASKLTPGGLLHIFVYAELGRWEVRLMQQAIALLQGDKRGDYQDGVNVGRKVFEALPEDNRLVLYESERWALENQRDECFADMYVHPQEIDYNIDTLFELIDSSQLEFVGFSNPEYWDINRLVGKSPELMERVENLSDRQLYRLIELLDPKVSHYEFFLARPPLPKADWSDDSALLAAIPELTYCLNGWPSQTVFDCNYHLVTLSDDEFEFLQACETNSTADGTVENPRTVGDILAAVKLDISGVRSLLSRQFILLTPTS</sequence>
<dbReference type="Gene3D" id="3.40.50.150">
    <property type="entry name" value="Vaccinia Virus protein VP39"/>
    <property type="match status" value="1"/>
</dbReference>
<dbReference type="PANTHER" id="PTHR43464:SF91">
    <property type="entry name" value="SLL0487 PROTEIN"/>
    <property type="match status" value="1"/>
</dbReference>
<dbReference type="EMBL" id="FO818640">
    <property type="protein sequence ID" value="CDM98616.1"/>
    <property type="molecule type" value="Genomic_DNA"/>
</dbReference>
<organism evidence="2 3">
    <name type="scientific">Limnospira indica PCC 8005</name>
    <dbReference type="NCBI Taxonomy" id="376219"/>
    <lineage>
        <taxon>Bacteria</taxon>
        <taxon>Bacillati</taxon>
        <taxon>Cyanobacteriota</taxon>
        <taxon>Cyanophyceae</taxon>
        <taxon>Oscillatoriophycideae</taxon>
        <taxon>Oscillatoriales</taxon>
        <taxon>Sirenicapillariaceae</taxon>
        <taxon>Limnospira</taxon>
    </lineage>
</organism>
<keyword evidence="3" id="KW-1185">Reference proteome</keyword>
<gene>
    <name evidence="2" type="ORF">ARTHRO_61217</name>
</gene>
<dbReference type="SUPFAM" id="SSF53335">
    <property type="entry name" value="S-adenosyl-L-methionine-dependent methyltransferases"/>
    <property type="match status" value="1"/>
</dbReference>
<evidence type="ECO:0000313" key="3">
    <source>
        <dbReference type="Proteomes" id="UP000032946"/>
    </source>
</evidence>
<dbReference type="PANTHER" id="PTHR43464">
    <property type="entry name" value="METHYLTRANSFERASE"/>
    <property type="match status" value="1"/>
</dbReference>
<dbReference type="AlphaFoldDB" id="A0A9P1KJY2"/>